<dbReference type="RefSeq" id="WP_004438229.1">
    <property type="nucleotide sequence ID" value="NZ_AFEU01000003.1"/>
</dbReference>
<dbReference type="PRINTS" id="PR01988">
    <property type="entry name" value="EXPORTERBACE"/>
</dbReference>
<accession>I3DXN6</accession>
<feature type="transmembrane region" description="Helical" evidence="7">
    <location>
        <begin position="50"/>
        <end position="72"/>
    </location>
</feature>
<dbReference type="Pfam" id="PF07690">
    <property type="entry name" value="MFS_1"/>
    <property type="match status" value="1"/>
</dbReference>
<dbReference type="GO" id="GO:0022857">
    <property type="term" value="F:transmembrane transporter activity"/>
    <property type="evidence" value="ECO:0007669"/>
    <property type="project" value="InterPro"/>
</dbReference>
<dbReference type="InterPro" id="IPR020846">
    <property type="entry name" value="MFS_dom"/>
</dbReference>
<keyword evidence="2" id="KW-0813">Transport</keyword>
<dbReference type="InterPro" id="IPR036259">
    <property type="entry name" value="MFS_trans_sf"/>
</dbReference>
<feature type="transmembrane region" description="Helical" evidence="7">
    <location>
        <begin position="371"/>
        <end position="397"/>
    </location>
</feature>
<dbReference type="CDD" id="cd06173">
    <property type="entry name" value="MFS_MefA_like"/>
    <property type="match status" value="1"/>
</dbReference>
<keyword evidence="3" id="KW-1003">Cell membrane</keyword>
<dbReference type="InterPro" id="IPR011701">
    <property type="entry name" value="MFS"/>
</dbReference>
<feature type="transmembrane region" description="Helical" evidence="7">
    <location>
        <begin position="159"/>
        <end position="184"/>
    </location>
</feature>
<dbReference type="InterPro" id="IPR022324">
    <property type="entry name" value="Bacilysin_exporter_BacE_put"/>
</dbReference>
<dbReference type="SUPFAM" id="SSF103473">
    <property type="entry name" value="MFS general substrate transporter"/>
    <property type="match status" value="1"/>
</dbReference>
<keyword evidence="6 7" id="KW-0472">Membrane</keyword>
<evidence type="ECO:0000256" key="6">
    <source>
        <dbReference type="ARBA" id="ARBA00023136"/>
    </source>
</evidence>
<feature type="transmembrane region" description="Helical" evidence="7">
    <location>
        <begin position="310"/>
        <end position="334"/>
    </location>
</feature>
<evidence type="ECO:0000256" key="4">
    <source>
        <dbReference type="ARBA" id="ARBA00022692"/>
    </source>
</evidence>
<feature type="transmembrane region" description="Helical" evidence="7">
    <location>
        <begin position="12"/>
        <end position="38"/>
    </location>
</feature>
<keyword evidence="10" id="KW-1185">Reference proteome</keyword>
<sequence length="413" mass="44237">MNQKKQIWKNSSFLFLITAQFASALGEGIVILALLALFGFEKDATPLEMAMVVLATSVPTVVFGPISGLFADRLERKHLMMLSDIARAVIMFTIVFTTATWQIYLLLVLKGTFEAIFTPAKNGKLREIVSVEQMDQAVGISTVIDYGCRIIGPAVGGVLVAVFGTMSAFYINAGGFLLSALFLLGVPKRQEKYREEIKSDSIPMLVQMKEGFSFIKRTSFLMYGTFVFSLAMFVITLADAQLITLFRLIPGGTTELFGVIMGATGLGTLAVAGWLSSRSGVPAIPAMSIGSMGIGIAFGLLACFTQINLGLIWIWCPLLALLGGGMAGAVIVPFQATAQKKTPENLTSRVFGVINSVSTFATIVGPLSGGILATFFGIIPVFIVSGGLLLVVGLLLLSNRKMEMEESDVTESF</sequence>
<feature type="domain" description="Major facilitator superfamily (MFS) profile" evidence="8">
    <location>
        <begin position="12"/>
        <end position="404"/>
    </location>
</feature>
<dbReference type="PANTHER" id="PTHR43266:SF2">
    <property type="entry name" value="MAJOR FACILITATOR SUPERFAMILY (MFS) PROFILE DOMAIN-CONTAINING PROTEIN"/>
    <property type="match status" value="1"/>
</dbReference>
<keyword evidence="4 7" id="KW-0812">Transmembrane</keyword>
<evidence type="ECO:0000256" key="5">
    <source>
        <dbReference type="ARBA" id="ARBA00022989"/>
    </source>
</evidence>
<dbReference type="EMBL" id="AFEU01000003">
    <property type="protein sequence ID" value="EIJ79007.1"/>
    <property type="molecule type" value="Genomic_DNA"/>
</dbReference>
<dbReference type="AlphaFoldDB" id="I3DXN6"/>
<evidence type="ECO:0000256" key="2">
    <source>
        <dbReference type="ARBA" id="ARBA00022448"/>
    </source>
</evidence>
<feature type="transmembrane region" description="Helical" evidence="7">
    <location>
        <begin position="283"/>
        <end position="304"/>
    </location>
</feature>
<dbReference type="PANTHER" id="PTHR43266">
    <property type="entry name" value="MACROLIDE-EFFLUX PROTEIN"/>
    <property type="match status" value="1"/>
</dbReference>
<evidence type="ECO:0000313" key="9">
    <source>
        <dbReference type="EMBL" id="EIJ79007.1"/>
    </source>
</evidence>
<dbReference type="eggNOG" id="COG2814">
    <property type="taxonomic scope" value="Bacteria"/>
</dbReference>
<evidence type="ECO:0000256" key="1">
    <source>
        <dbReference type="ARBA" id="ARBA00004651"/>
    </source>
</evidence>
<evidence type="ECO:0000313" key="10">
    <source>
        <dbReference type="Proteomes" id="UP000010523"/>
    </source>
</evidence>
<dbReference type="GO" id="GO:0005886">
    <property type="term" value="C:plasma membrane"/>
    <property type="evidence" value="ECO:0007669"/>
    <property type="project" value="UniProtKB-SubCell"/>
</dbReference>
<dbReference type="STRING" id="997296.PB1_15654"/>
<feature type="transmembrane region" description="Helical" evidence="7">
    <location>
        <begin position="256"/>
        <end position="276"/>
    </location>
</feature>
<dbReference type="PATRIC" id="fig|997296.3.peg.3299"/>
<protein>
    <submittedName>
        <fullName evidence="9">Efflux transporter</fullName>
    </submittedName>
</protein>
<keyword evidence="5 7" id="KW-1133">Transmembrane helix</keyword>
<comment type="caution">
    <text evidence="9">The sequence shown here is derived from an EMBL/GenBank/DDBJ whole genome shotgun (WGS) entry which is preliminary data.</text>
</comment>
<evidence type="ECO:0000259" key="8">
    <source>
        <dbReference type="PROSITE" id="PS50850"/>
    </source>
</evidence>
<comment type="subcellular location">
    <subcellularLocation>
        <location evidence="1">Cell membrane</location>
        <topology evidence="1">Multi-pass membrane protein</topology>
    </subcellularLocation>
</comment>
<dbReference type="Gene3D" id="1.20.1250.20">
    <property type="entry name" value="MFS general substrate transporter like domains"/>
    <property type="match status" value="1"/>
</dbReference>
<organism evidence="9 10">
    <name type="scientific">Bacillus methanolicus PB1</name>
    <dbReference type="NCBI Taxonomy" id="997296"/>
    <lineage>
        <taxon>Bacteria</taxon>
        <taxon>Bacillati</taxon>
        <taxon>Bacillota</taxon>
        <taxon>Bacilli</taxon>
        <taxon>Bacillales</taxon>
        <taxon>Bacillaceae</taxon>
        <taxon>Bacillus</taxon>
    </lineage>
</organism>
<evidence type="ECO:0000256" key="7">
    <source>
        <dbReference type="SAM" id="Phobius"/>
    </source>
</evidence>
<reference evidence="9 10" key="1">
    <citation type="journal article" date="2012" name="Appl. Environ. Microbiol.">
        <title>Genome Sequence of Thermotolerant Bacillus methanolicus: Features and Regulation Related to Methylotrophy and Production of L-Lysine and L-Glutamate from Methanol.</title>
        <authorList>
            <person name="Heggeset T.M."/>
            <person name="Krog A."/>
            <person name="Balzer S."/>
            <person name="Wentzel A."/>
            <person name="Ellingsen T.E."/>
            <person name="Brautaset T."/>
        </authorList>
    </citation>
    <scope>NUCLEOTIDE SEQUENCE [LARGE SCALE GENOMIC DNA]</scope>
    <source>
        <strain evidence="9 10">PB1</strain>
    </source>
</reference>
<proteinExistence type="predicted"/>
<feature type="transmembrane region" description="Helical" evidence="7">
    <location>
        <begin position="84"/>
        <end position="104"/>
    </location>
</feature>
<name>I3DXN6_BACMT</name>
<feature type="transmembrane region" description="Helical" evidence="7">
    <location>
        <begin position="220"/>
        <end position="244"/>
    </location>
</feature>
<gene>
    <name evidence="9" type="ORF">PB1_15654</name>
</gene>
<evidence type="ECO:0000256" key="3">
    <source>
        <dbReference type="ARBA" id="ARBA00022475"/>
    </source>
</evidence>
<dbReference type="PROSITE" id="PS50850">
    <property type="entry name" value="MFS"/>
    <property type="match status" value="1"/>
</dbReference>
<feature type="transmembrane region" description="Helical" evidence="7">
    <location>
        <begin position="346"/>
        <end position="365"/>
    </location>
</feature>
<dbReference type="OrthoDB" id="9775268at2"/>
<dbReference type="Proteomes" id="UP000010523">
    <property type="component" value="Unassembled WGS sequence"/>
</dbReference>